<gene>
    <name evidence="1" type="ORF">FBU59_002848</name>
</gene>
<name>A0ACC1JA58_9FUNG</name>
<dbReference type="Proteomes" id="UP001150603">
    <property type="component" value="Unassembled WGS sequence"/>
</dbReference>
<dbReference type="EMBL" id="JANBPW010001659">
    <property type="protein sequence ID" value="KAJ1943640.1"/>
    <property type="molecule type" value="Genomic_DNA"/>
</dbReference>
<proteinExistence type="predicted"/>
<accession>A0ACC1JA58</accession>
<comment type="caution">
    <text evidence="1">The sequence shown here is derived from an EMBL/GenBank/DDBJ whole genome shotgun (WGS) entry which is preliminary data.</text>
</comment>
<reference evidence="1" key="1">
    <citation type="submission" date="2022-07" db="EMBL/GenBank/DDBJ databases">
        <title>Phylogenomic reconstructions and comparative analyses of Kickxellomycotina fungi.</title>
        <authorList>
            <person name="Reynolds N.K."/>
            <person name="Stajich J.E."/>
            <person name="Barry K."/>
            <person name="Grigoriev I.V."/>
            <person name="Crous P."/>
            <person name="Smith M.E."/>
        </authorList>
    </citation>
    <scope>NUCLEOTIDE SEQUENCE</scope>
    <source>
        <strain evidence="1">NRRL 5244</strain>
    </source>
</reference>
<keyword evidence="2" id="KW-1185">Reference proteome</keyword>
<evidence type="ECO:0000313" key="1">
    <source>
        <dbReference type="EMBL" id="KAJ1943640.1"/>
    </source>
</evidence>
<protein>
    <submittedName>
        <fullName evidence="1">Uncharacterized protein</fullName>
    </submittedName>
</protein>
<organism evidence="1 2">
    <name type="scientific">Linderina macrospora</name>
    <dbReference type="NCBI Taxonomy" id="4868"/>
    <lineage>
        <taxon>Eukaryota</taxon>
        <taxon>Fungi</taxon>
        <taxon>Fungi incertae sedis</taxon>
        <taxon>Zoopagomycota</taxon>
        <taxon>Kickxellomycotina</taxon>
        <taxon>Kickxellomycetes</taxon>
        <taxon>Kickxellales</taxon>
        <taxon>Kickxellaceae</taxon>
        <taxon>Linderina</taxon>
    </lineage>
</organism>
<sequence>MPSPNAPASLNAPTPPALSETASTSSTSTATATEKRRSTRHHCPRYLDNALTGNEVLDMLDEFIIDSDAPQRRKRRRRVPRPPKQTAADQTPAEGQKPIKKKAAAALRPRWYNQVYLIFLALRQSPEYTASRGDLVRRAVELDEKISKERNLPRAFTGRTPLNSASAVLTNNWDKHFVQFRPEGARSYHFKLAYLPGDFESALKEYDAWMQVLVEKDWPVCFGPEIPAPAETSEAGATEASKQDTLVNGDSCDNASAIGTAANIAANNPVTDLPKADIADDATREAEHRSPTSDSSHIEIPTTTSSISDNIPRTWRDIVEVKPSTIPHAGNGLFAARDLPGGIPLGFYFGVPMTEDEYDSLKDTVGMASHYSIMYRKTVLDATDTHGMPYTDPAGRLYCPFHFMNEDREGKKCNIAFLEGVKVNQIICLTTRSIKQGEELFVSYGEEVDRSKWGHDEDTECDEPARPRSMRIPVVDAAKGDSASASNPAIGGLQTRLLPSDAE</sequence>
<evidence type="ECO:0000313" key="2">
    <source>
        <dbReference type="Proteomes" id="UP001150603"/>
    </source>
</evidence>